<evidence type="ECO:0000313" key="1">
    <source>
        <dbReference type="EMBL" id="MBB3326973.1"/>
    </source>
</evidence>
<comment type="caution">
    <text evidence="1">The sequence shown here is derived from an EMBL/GenBank/DDBJ whole genome shotgun (WGS) entry which is preliminary data.</text>
</comment>
<dbReference type="EMBL" id="JACHZG010000001">
    <property type="protein sequence ID" value="MBB3326973.1"/>
    <property type="molecule type" value="Genomic_DNA"/>
</dbReference>
<protein>
    <recommendedName>
        <fullName evidence="3">Zinc-finger</fullName>
    </recommendedName>
</protein>
<accession>A0A7W5JVF7</accession>
<reference evidence="1 2" key="1">
    <citation type="submission" date="2020-08" db="EMBL/GenBank/DDBJ databases">
        <title>Sequencing the genomes of 1000 actinobacteria strains.</title>
        <authorList>
            <person name="Klenk H.-P."/>
        </authorList>
    </citation>
    <scope>NUCLEOTIDE SEQUENCE [LARGE SCALE GENOMIC DNA]</scope>
    <source>
        <strain evidence="1 2">DSM 11053</strain>
    </source>
</reference>
<dbReference type="RefSeq" id="WP_183337874.1">
    <property type="nucleotide sequence ID" value="NZ_JACHZG010000001.1"/>
</dbReference>
<proteinExistence type="predicted"/>
<dbReference type="AlphaFoldDB" id="A0A7W5JVF7"/>
<sequence>MGDRSGGLRALLTTDPRDAGCEETWHLIDVYAELVLAGNDPDHTLPGITAHLESCDPCGEDYRGLLSLMRTASEQRT</sequence>
<gene>
    <name evidence="1" type="ORF">FHX39_001917</name>
</gene>
<evidence type="ECO:0000313" key="2">
    <source>
        <dbReference type="Proteomes" id="UP000565572"/>
    </source>
</evidence>
<dbReference type="Proteomes" id="UP000565572">
    <property type="component" value="Unassembled WGS sequence"/>
</dbReference>
<evidence type="ECO:0008006" key="3">
    <source>
        <dbReference type="Google" id="ProtNLM"/>
    </source>
</evidence>
<keyword evidence="2" id="KW-1185">Reference proteome</keyword>
<organism evidence="1 2">
    <name type="scientific">Microlunatus antarcticus</name>
    <dbReference type="NCBI Taxonomy" id="53388"/>
    <lineage>
        <taxon>Bacteria</taxon>
        <taxon>Bacillati</taxon>
        <taxon>Actinomycetota</taxon>
        <taxon>Actinomycetes</taxon>
        <taxon>Propionibacteriales</taxon>
        <taxon>Propionibacteriaceae</taxon>
        <taxon>Microlunatus</taxon>
    </lineage>
</organism>
<name>A0A7W5JVF7_9ACTN</name>